<proteinExistence type="predicted"/>
<reference evidence="3" key="1">
    <citation type="journal article" date="2019" name="Int. J. Syst. Evol. Microbiol.">
        <title>The Global Catalogue of Microorganisms (GCM) 10K type strain sequencing project: providing services to taxonomists for standard genome sequencing and annotation.</title>
        <authorList>
            <consortium name="The Broad Institute Genomics Platform"/>
            <consortium name="The Broad Institute Genome Sequencing Center for Infectious Disease"/>
            <person name="Wu L."/>
            <person name="Ma J."/>
        </authorList>
    </citation>
    <scope>NUCLEOTIDE SEQUENCE [LARGE SCALE GENOMIC DNA]</scope>
    <source>
        <strain evidence="3">KCTC 52232</strain>
    </source>
</reference>
<dbReference type="RefSeq" id="WP_377125240.1">
    <property type="nucleotide sequence ID" value="NZ_JBHUON010000007.1"/>
</dbReference>
<dbReference type="EC" id="2.3.-.-" evidence="2"/>
<keyword evidence="3" id="KW-1185">Reference proteome</keyword>
<dbReference type="InterPro" id="IPR000182">
    <property type="entry name" value="GNAT_dom"/>
</dbReference>
<evidence type="ECO:0000313" key="2">
    <source>
        <dbReference type="EMBL" id="MFD2864561.1"/>
    </source>
</evidence>
<evidence type="ECO:0000313" key="3">
    <source>
        <dbReference type="Proteomes" id="UP001597601"/>
    </source>
</evidence>
<gene>
    <name evidence="2" type="ORF">ACFSYC_07640</name>
</gene>
<dbReference type="SUPFAM" id="SSF55729">
    <property type="entry name" value="Acyl-CoA N-acyltransferases (Nat)"/>
    <property type="match status" value="1"/>
</dbReference>
<keyword evidence="2" id="KW-0808">Transferase</keyword>
<dbReference type="Pfam" id="PF13302">
    <property type="entry name" value="Acetyltransf_3"/>
    <property type="match status" value="1"/>
</dbReference>
<evidence type="ECO:0000259" key="1">
    <source>
        <dbReference type="PROSITE" id="PS51186"/>
    </source>
</evidence>
<dbReference type="PROSITE" id="PS51186">
    <property type="entry name" value="GNAT"/>
    <property type="match status" value="1"/>
</dbReference>
<feature type="domain" description="N-acetyltransferase" evidence="1">
    <location>
        <begin position="13"/>
        <end position="169"/>
    </location>
</feature>
<dbReference type="Proteomes" id="UP001597601">
    <property type="component" value="Unassembled WGS sequence"/>
</dbReference>
<sequence length="181" mass="20123">MTAIKMELQGNGFTLRNWQLTDAPALQKHADNVNIALCLLDRFPSPYTLANAGFFINLKINENPATNFPIVIDGEVCGVVGIDNFGEDEPLIGYWLSEQYWGKGIVTGAVILFTDYALKILGISQLNAHVSGRNMASMRVLQKAGYIKAEVLKDNLFLRGELLDKHVYTHIAQKTITKQKV</sequence>
<dbReference type="PANTHER" id="PTHR43328:SF1">
    <property type="entry name" value="N-ACETYLTRANSFERASE DOMAIN-CONTAINING PROTEIN"/>
    <property type="match status" value="1"/>
</dbReference>
<organism evidence="2 3">
    <name type="scientific">Mucilaginibacter antarcticus</name>
    <dbReference type="NCBI Taxonomy" id="1855725"/>
    <lineage>
        <taxon>Bacteria</taxon>
        <taxon>Pseudomonadati</taxon>
        <taxon>Bacteroidota</taxon>
        <taxon>Sphingobacteriia</taxon>
        <taxon>Sphingobacteriales</taxon>
        <taxon>Sphingobacteriaceae</taxon>
        <taxon>Mucilaginibacter</taxon>
    </lineage>
</organism>
<comment type="caution">
    <text evidence="2">The sequence shown here is derived from an EMBL/GenBank/DDBJ whole genome shotgun (WGS) entry which is preliminary data.</text>
</comment>
<protein>
    <submittedName>
        <fullName evidence="2">GNAT family N-acetyltransferase</fullName>
        <ecNumber evidence="2">2.3.-.-</ecNumber>
    </submittedName>
</protein>
<name>A0ABW5XNJ7_9SPHI</name>
<dbReference type="PANTHER" id="PTHR43328">
    <property type="entry name" value="ACETYLTRANSFERASE-RELATED"/>
    <property type="match status" value="1"/>
</dbReference>
<dbReference type="InterPro" id="IPR016181">
    <property type="entry name" value="Acyl_CoA_acyltransferase"/>
</dbReference>
<dbReference type="Gene3D" id="3.40.630.30">
    <property type="match status" value="1"/>
</dbReference>
<accession>A0ABW5XNJ7</accession>
<keyword evidence="2" id="KW-0012">Acyltransferase</keyword>
<dbReference type="GO" id="GO:0016746">
    <property type="term" value="F:acyltransferase activity"/>
    <property type="evidence" value="ECO:0007669"/>
    <property type="project" value="UniProtKB-KW"/>
</dbReference>
<dbReference type="EMBL" id="JBHUON010000007">
    <property type="protein sequence ID" value="MFD2864561.1"/>
    <property type="molecule type" value="Genomic_DNA"/>
</dbReference>